<dbReference type="PANTHER" id="PTHR45527">
    <property type="entry name" value="NONRIBOSOMAL PEPTIDE SYNTHETASE"/>
    <property type="match status" value="1"/>
</dbReference>
<dbReference type="eggNOG" id="KOG1178">
    <property type="taxonomic scope" value="Eukaryota"/>
</dbReference>
<reference evidence="6" key="1">
    <citation type="journal article" date="2013" name="Genome Announc.">
        <title>Draft genome sequence of the grapevine dieback fungus Eutypa lata UCR-EL1.</title>
        <authorList>
            <person name="Blanco-Ulate B."/>
            <person name="Rolshausen P.E."/>
            <person name="Cantu D."/>
        </authorList>
    </citation>
    <scope>NUCLEOTIDE SEQUENCE [LARGE SCALE GENOMIC DNA]</scope>
    <source>
        <strain evidence="6">UCR-EL1</strain>
    </source>
</reference>
<dbReference type="EMBL" id="KB705553">
    <property type="protein sequence ID" value="EMR71955.1"/>
    <property type="molecule type" value="Genomic_DNA"/>
</dbReference>
<dbReference type="PANTHER" id="PTHR45527:SF12">
    <property type="entry name" value="NONRIBOSOMAL PEPTIDE SYNTHETASE IVOA"/>
    <property type="match status" value="1"/>
</dbReference>
<dbReference type="GO" id="GO:0043041">
    <property type="term" value="P:amino acid activation for nonribosomal peptide biosynthetic process"/>
    <property type="evidence" value="ECO:0007669"/>
    <property type="project" value="TreeGrafter"/>
</dbReference>
<evidence type="ECO:0000256" key="2">
    <source>
        <dbReference type="ARBA" id="ARBA00022553"/>
    </source>
</evidence>
<dbReference type="GO" id="GO:0031177">
    <property type="term" value="F:phosphopantetheine binding"/>
    <property type="evidence" value="ECO:0007669"/>
    <property type="project" value="TreeGrafter"/>
</dbReference>
<dbReference type="PROSITE" id="PS50075">
    <property type="entry name" value="CARRIER"/>
    <property type="match status" value="1"/>
</dbReference>
<evidence type="ECO:0000256" key="3">
    <source>
        <dbReference type="ARBA" id="ARBA00022598"/>
    </source>
</evidence>
<dbReference type="SUPFAM" id="SSF52777">
    <property type="entry name" value="CoA-dependent acyltransferases"/>
    <property type="match status" value="3"/>
</dbReference>
<keyword evidence="3" id="KW-0436">Ligase</keyword>
<dbReference type="SUPFAM" id="SSF47336">
    <property type="entry name" value="ACP-like"/>
    <property type="match status" value="1"/>
</dbReference>
<evidence type="ECO:0000259" key="4">
    <source>
        <dbReference type="PROSITE" id="PS50075"/>
    </source>
</evidence>
<feature type="domain" description="Carrier" evidence="4">
    <location>
        <begin position="173"/>
        <end position="249"/>
    </location>
</feature>
<evidence type="ECO:0000256" key="1">
    <source>
        <dbReference type="ARBA" id="ARBA00022450"/>
    </source>
</evidence>
<dbReference type="InterPro" id="IPR006162">
    <property type="entry name" value="Ppantetheine_attach_site"/>
</dbReference>
<dbReference type="InterPro" id="IPR001242">
    <property type="entry name" value="Condensation_dom"/>
</dbReference>
<dbReference type="KEGG" id="ela:UCREL1_991"/>
<dbReference type="PROSITE" id="PS00012">
    <property type="entry name" value="PHOSPHOPANTETHEINE"/>
    <property type="match status" value="1"/>
</dbReference>
<dbReference type="OMA" id="LETTEEW"/>
<dbReference type="OrthoDB" id="416786at2759"/>
<dbReference type="Pfam" id="PF00668">
    <property type="entry name" value="Condensation"/>
    <property type="match status" value="1"/>
</dbReference>
<evidence type="ECO:0000313" key="6">
    <source>
        <dbReference type="Proteomes" id="UP000012174"/>
    </source>
</evidence>
<dbReference type="GO" id="GO:0044550">
    <property type="term" value="P:secondary metabolite biosynthetic process"/>
    <property type="evidence" value="ECO:0007669"/>
    <property type="project" value="TreeGrafter"/>
</dbReference>
<accession>M7TZ39</accession>
<dbReference type="HOGENOM" id="CLU_406329_0_0_1"/>
<dbReference type="Gene3D" id="3.30.559.30">
    <property type="entry name" value="Nonribosomal peptide synthetase, condensation domain"/>
    <property type="match status" value="2"/>
</dbReference>
<dbReference type="InterPro" id="IPR023213">
    <property type="entry name" value="CAT-like_dom_sf"/>
</dbReference>
<dbReference type="Gene3D" id="1.10.1200.10">
    <property type="entry name" value="ACP-like"/>
    <property type="match status" value="1"/>
</dbReference>
<keyword evidence="2" id="KW-0597">Phosphoprotein</keyword>
<dbReference type="GO" id="GO:0005737">
    <property type="term" value="C:cytoplasm"/>
    <property type="evidence" value="ECO:0007669"/>
    <property type="project" value="TreeGrafter"/>
</dbReference>
<gene>
    <name evidence="5" type="ORF">UCREL1_991</name>
</gene>
<dbReference type="InterPro" id="IPR009081">
    <property type="entry name" value="PP-bd_ACP"/>
</dbReference>
<protein>
    <submittedName>
        <fullName evidence="5">Putative non-ribosomal peptide synthetase protein</fullName>
    </submittedName>
</protein>
<dbReference type="Gene3D" id="3.30.559.10">
    <property type="entry name" value="Chloramphenicol acetyltransferase-like domain"/>
    <property type="match status" value="1"/>
</dbReference>
<dbReference type="STRING" id="1287681.M7TZ39"/>
<dbReference type="Proteomes" id="UP000012174">
    <property type="component" value="Unassembled WGS sequence"/>
</dbReference>
<keyword evidence="1" id="KW-0596">Phosphopantetheine</keyword>
<dbReference type="InterPro" id="IPR036736">
    <property type="entry name" value="ACP-like_sf"/>
</dbReference>
<dbReference type="GO" id="GO:0016874">
    <property type="term" value="F:ligase activity"/>
    <property type="evidence" value="ECO:0007669"/>
    <property type="project" value="UniProtKB-KW"/>
</dbReference>
<proteinExistence type="predicted"/>
<keyword evidence="6" id="KW-1185">Reference proteome</keyword>
<organism evidence="5 6">
    <name type="scientific">Eutypa lata (strain UCR-EL1)</name>
    <name type="common">Grapevine dieback disease fungus</name>
    <name type="synonym">Eutypa armeniacae</name>
    <dbReference type="NCBI Taxonomy" id="1287681"/>
    <lineage>
        <taxon>Eukaryota</taxon>
        <taxon>Fungi</taxon>
        <taxon>Dikarya</taxon>
        <taxon>Ascomycota</taxon>
        <taxon>Pezizomycotina</taxon>
        <taxon>Sordariomycetes</taxon>
        <taxon>Xylariomycetidae</taxon>
        <taxon>Xylariales</taxon>
        <taxon>Diatrypaceae</taxon>
        <taxon>Eutypa</taxon>
    </lineage>
</organism>
<sequence length="707" mass="78015">MNTVPMRIILHGTVAKYLRSLQATMSEVLEFQHISLRQVQKLADVKGQNLFNTLFILQNRGEGQSEDKPIMESIQGSSAVEYPICVEMELTDSSVIWRIACDERFGSANDAERILDNLEAVLRYFSHNQDTEVVEFDINTDEVRICGTDSFILDIDSQFDHNITPNTSHDIIDAWAGVESPIVDVLAQLSGVDKGSINPNDTIYHLGLDSISAMKASSMLRNLGLRISVRDILKARSIRQLVEHIPSTEGQPKETANHADLVLKDIDLSSLLDDAEIDPNTVETALPALPMQVHMLTVWQNTNGLIFFPTFTYKLVGQISPETVSKAWETLMIELPILRTHFVATDSDSTPFIQIILQSNAVSEPRTLTRVDHGRWSFKAIFTPFVSVVVEGSKSGEAHICLRIHHALYDGVSLPIIMDRFTELCNTNSPSPPSVNLGPWYKFVSDHSSSDVRNKAQMFWSSYLAGVSSLNFLGNLCSGDAVQQVAVLKKDVFPDLSMLRRSSSTRGVTLQSLFFAAYAKVISIWRAGDVVFGVYMANRTSFSGVEEAPLPTLSILPLRVRSPDSKTINTLAAEIQEDLHAISAFENATAGLWEIHQWTGLKIDTFVNFLSLPEGSTKSNVVSVEEVPAGSSPVTVNNDSLSRLSSPGGAWISRNQVRDCYVNSVDVEVAVSDRSMDIGVFSTSASYSESQATELVQHIVDALDEAE</sequence>
<name>M7TZ39_EUTLA</name>
<dbReference type="AlphaFoldDB" id="M7TZ39"/>
<dbReference type="Pfam" id="PF00550">
    <property type="entry name" value="PP-binding"/>
    <property type="match status" value="1"/>
</dbReference>
<evidence type="ECO:0000313" key="5">
    <source>
        <dbReference type="EMBL" id="EMR71955.1"/>
    </source>
</evidence>